<accession>A0A9R1WE98</accession>
<dbReference type="Proteomes" id="UP000235145">
    <property type="component" value="Unassembled WGS sequence"/>
</dbReference>
<gene>
    <name evidence="1" type="ORF">LSAT_V11C200088080</name>
</gene>
<organism evidence="1 2">
    <name type="scientific">Lactuca sativa</name>
    <name type="common">Garden lettuce</name>
    <dbReference type="NCBI Taxonomy" id="4236"/>
    <lineage>
        <taxon>Eukaryota</taxon>
        <taxon>Viridiplantae</taxon>
        <taxon>Streptophyta</taxon>
        <taxon>Embryophyta</taxon>
        <taxon>Tracheophyta</taxon>
        <taxon>Spermatophyta</taxon>
        <taxon>Magnoliopsida</taxon>
        <taxon>eudicotyledons</taxon>
        <taxon>Gunneridae</taxon>
        <taxon>Pentapetalae</taxon>
        <taxon>asterids</taxon>
        <taxon>campanulids</taxon>
        <taxon>Asterales</taxon>
        <taxon>Asteraceae</taxon>
        <taxon>Cichorioideae</taxon>
        <taxon>Cichorieae</taxon>
        <taxon>Lactucinae</taxon>
        <taxon>Lactuca</taxon>
    </lineage>
</organism>
<proteinExistence type="predicted"/>
<evidence type="ECO:0000313" key="2">
    <source>
        <dbReference type="Proteomes" id="UP000235145"/>
    </source>
</evidence>
<dbReference type="AlphaFoldDB" id="A0A9R1WE98"/>
<name>A0A9R1WE98_LACSA</name>
<keyword evidence="2" id="KW-1185">Reference proteome</keyword>
<dbReference type="EMBL" id="NBSK02000002">
    <property type="protein sequence ID" value="KAJ0220890.1"/>
    <property type="molecule type" value="Genomic_DNA"/>
</dbReference>
<comment type="caution">
    <text evidence="1">The sequence shown here is derived from an EMBL/GenBank/DDBJ whole genome shotgun (WGS) entry which is preliminary data.</text>
</comment>
<evidence type="ECO:0008006" key="3">
    <source>
        <dbReference type="Google" id="ProtNLM"/>
    </source>
</evidence>
<evidence type="ECO:0000313" key="1">
    <source>
        <dbReference type="EMBL" id="KAJ0220890.1"/>
    </source>
</evidence>
<reference evidence="1 2" key="1">
    <citation type="journal article" date="2017" name="Nat. Commun.">
        <title>Genome assembly with in vitro proximity ligation data and whole-genome triplication in lettuce.</title>
        <authorList>
            <person name="Reyes-Chin-Wo S."/>
            <person name="Wang Z."/>
            <person name="Yang X."/>
            <person name="Kozik A."/>
            <person name="Arikit S."/>
            <person name="Song C."/>
            <person name="Xia L."/>
            <person name="Froenicke L."/>
            <person name="Lavelle D.O."/>
            <person name="Truco M.J."/>
            <person name="Xia R."/>
            <person name="Zhu S."/>
            <person name="Xu C."/>
            <person name="Xu H."/>
            <person name="Xu X."/>
            <person name="Cox K."/>
            <person name="Korf I."/>
            <person name="Meyers B.C."/>
            <person name="Michelmore R.W."/>
        </authorList>
    </citation>
    <scope>NUCLEOTIDE SEQUENCE [LARGE SCALE GENOMIC DNA]</scope>
    <source>
        <strain evidence="2">cv. Salinas</strain>
        <tissue evidence="1">Seedlings</tissue>
    </source>
</reference>
<sequence length="143" mass="16552">MDANIILDILQNKDFHSISQVAVASNAIAIDNEVAANDVLEEDEIGEDGTREEYDEESFEVPSTFTTMEEKNMITDSNWIVSQLASKNDFTQEVINLYSIRTHKEFDVVETCLTLWTKRCKLHLQFGCKWKVHAIKLKRSRYF</sequence>
<protein>
    <recommendedName>
        <fullName evidence="3">Transposase MuDR plant domain-containing protein</fullName>
    </recommendedName>
</protein>